<sequence>MVNNVIFLYGNAYIKHV</sequence>
<evidence type="ECO:0000313" key="1">
    <source>
        <dbReference type="EMBL" id="JAH84715.1"/>
    </source>
</evidence>
<dbReference type="AlphaFoldDB" id="A0A0E9W546"/>
<reference evidence="1" key="1">
    <citation type="submission" date="2014-11" db="EMBL/GenBank/DDBJ databases">
        <authorList>
            <person name="Amaro Gonzalez C."/>
        </authorList>
    </citation>
    <scope>NUCLEOTIDE SEQUENCE</scope>
</reference>
<name>A0A0E9W546_ANGAN</name>
<accession>A0A0E9W546</accession>
<reference evidence="1" key="2">
    <citation type="journal article" date="2015" name="Fish Shellfish Immunol.">
        <title>Early steps in the European eel (Anguilla anguilla)-Vibrio vulnificus interaction in the gills: Role of the RtxA13 toxin.</title>
        <authorList>
            <person name="Callol A."/>
            <person name="Pajuelo D."/>
            <person name="Ebbesson L."/>
            <person name="Teles M."/>
            <person name="MacKenzie S."/>
            <person name="Amaro C."/>
        </authorList>
    </citation>
    <scope>NUCLEOTIDE SEQUENCE</scope>
</reference>
<proteinExistence type="predicted"/>
<protein>
    <submittedName>
        <fullName evidence="1">Uncharacterized protein</fullName>
    </submittedName>
</protein>
<organism evidence="1">
    <name type="scientific">Anguilla anguilla</name>
    <name type="common">European freshwater eel</name>
    <name type="synonym">Muraena anguilla</name>
    <dbReference type="NCBI Taxonomy" id="7936"/>
    <lineage>
        <taxon>Eukaryota</taxon>
        <taxon>Metazoa</taxon>
        <taxon>Chordata</taxon>
        <taxon>Craniata</taxon>
        <taxon>Vertebrata</taxon>
        <taxon>Euteleostomi</taxon>
        <taxon>Actinopterygii</taxon>
        <taxon>Neopterygii</taxon>
        <taxon>Teleostei</taxon>
        <taxon>Anguilliformes</taxon>
        <taxon>Anguillidae</taxon>
        <taxon>Anguilla</taxon>
    </lineage>
</organism>
<dbReference type="EMBL" id="GBXM01023862">
    <property type="protein sequence ID" value="JAH84715.1"/>
    <property type="molecule type" value="Transcribed_RNA"/>
</dbReference>